<organism evidence="2 3">
    <name type="scientific">Chelativorans composti</name>
    <dbReference type="NCBI Taxonomy" id="768533"/>
    <lineage>
        <taxon>Bacteria</taxon>
        <taxon>Pseudomonadati</taxon>
        <taxon>Pseudomonadota</taxon>
        <taxon>Alphaproteobacteria</taxon>
        <taxon>Hyphomicrobiales</taxon>
        <taxon>Phyllobacteriaceae</taxon>
        <taxon>Chelativorans</taxon>
    </lineage>
</organism>
<evidence type="ECO:0000313" key="2">
    <source>
        <dbReference type="EMBL" id="MFD2260300.1"/>
    </source>
</evidence>
<dbReference type="RefSeq" id="WP_165278611.1">
    <property type="nucleotide sequence ID" value="NZ_BAABGS010000021.1"/>
</dbReference>
<dbReference type="SUPFAM" id="SSF141868">
    <property type="entry name" value="EAL domain-like"/>
    <property type="match status" value="1"/>
</dbReference>
<gene>
    <name evidence="2" type="ORF">ACFSMZ_11055</name>
</gene>
<evidence type="ECO:0000313" key="3">
    <source>
        <dbReference type="Proteomes" id="UP001597373"/>
    </source>
</evidence>
<dbReference type="EMBL" id="JBHUIR010000038">
    <property type="protein sequence ID" value="MFD2260300.1"/>
    <property type="molecule type" value="Genomic_DNA"/>
</dbReference>
<dbReference type="InterPro" id="IPR001633">
    <property type="entry name" value="EAL_dom"/>
</dbReference>
<accession>A0ABW5DHV9</accession>
<comment type="caution">
    <text evidence="2">The sequence shown here is derived from an EMBL/GenBank/DDBJ whole genome shotgun (WGS) entry which is preliminary data.</text>
</comment>
<dbReference type="Gene3D" id="3.20.20.450">
    <property type="entry name" value="EAL domain"/>
    <property type="match status" value="1"/>
</dbReference>
<dbReference type="SMART" id="SM00052">
    <property type="entry name" value="EAL"/>
    <property type="match status" value="1"/>
</dbReference>
<protein>
    <submittedName>
        <fullName evidence="2">EAL domain-containing protein</fullName>
    </submittedName>
</protein>
<sequence length="296" mass="32162">MSRVKLLPDQIYEAIHVDEVGLETGLCGPFRLRTVYHPIFRRHGREAATPWGAAGRIEALKDGEPVSEEVFRASMSPEDELLAAALRGLLPVRNYLHLGIDGLAVLSGCGAPAYGDLDSAVHCLDGLVQAIADVWLEPSLVYFSVGQEVPEATFACVANELKFRGIQPALGDFGTDQSSIARVEVLSPRIVALDRSMFERIALVPIAVRLMTSIVERLQREGRDVLVTGIATVEELRVAVDMGANLLEGPLLRPARQAGVLFDMSPINLAALLSDSENVVRFVSTVRGCRDMPQSH</sequence>
<dbReference type="InterPro" id="IPR035919">
    <property type="entry name" value="EAL_sf"/>
</dbReference>
<feature type="domain" description="EAL" evidence="1">
    <location>
        <begin position="15"/>
        <end position="269"/>
    </location>
</feature>
<evidence type="ECO:0000259" key="1">
    <source>
        <dbReference type="PROSITE" id="PS50883"/>
    </source>
</evidence>
<reference evidence="3" key="1">
    <citation type="journal article" date="2019" name="Int. J. Syst. Evol. Microbiol.">
        <title>The Global Catalogue of Microorganisms (GCM) 10K type strain sequencing project: providing services to taxonomists for standard genome sequencing and annotation.</title>
        <authorList>
            <consortium name="The Broad Institute Genomics Platform"/>
            <consortium name="The Broad Institute Genome Sequencing Center for Infectious Disease"/>
            <person name="Wu L."/>
            <person name="Ma J."/>
        </authorList>
    </citation>
    <scope>NUCLEOTIDE SEQUENCE [LARGE SCALE GENOMIC DNA]</scope>
    <source>
        <strain evidence="3">KCTC 23707</strain>
    </source>
</reference>
<dbReference type="PROSITE" id="PS50883">
    <property type="entry name" value="EAL"/>
    <property type="match status" value="1"/>
</dbReference>
<proteinExistence type="predicted"/>
<keyword evidence="3" id="KW-1185">Reference proteome</keyword>
<name>A0ABW5DHV9_9HYPH</name>
<dbReference type="Pfam" id="PF00563">
    <property type="entry name" value="EAL"/>
    <property type="match status" value="1"/>
</dbReference>
<dbReference type="Proteomes" id="UP001597373">
    <property type="component" value="Unassembled WGS sequence"/>
</dbReference>